<sequence length="160" mass="17366">MSLEKVRDYLAPFGAATRIQVLAESSATVELAAAALHTEGKRIAKSMSFYRPDHDGAFLVIFAGDARVDNHRFKETFHTKASMVKATDVKRLTGHPVGGVCPFAVNPGVDIYLDLSLKRFTTVFPACGTGNSAIEVTLPELEVFSHAAGWVDVAKGWQEE</sequence>
<dbReference type="Proteomes" id="UP000606870">
    <property type="component" value="Unassembled WGS sequence"/>
</dbReference>
<name>A0ABR6VI08_9FIRM</name>
<dbReference type="RefSeq" id="WP_186502878.1">
    <property type="nucleotide sequence ID" value="NZ_JACOGK010000013.1"/>
</dbReference>
<evidence type="ECO:0000313" key="2">
    <source>
        <dbReference type="EMBL" id="MBC3536723.1"/>
    </source>
</evidence>
<proteinExistence type="predicted"/>
<dbReference type="InterPro" id="IPR007214">
    <property type="entry name" value="YbaK/aa-tRNA-synth-assoc-dom"/>
</dbReference>
<dbReference type="PANTHER" id="PTHR30411">
    <property type="entry name" value="CYTOPLASMIC PROTEIN"/>
    <property type="match status" value="1"/>
</dbReference>
<gene>
    <name evidence="2" type="ORF">H8J70_05610</name>
</gene>
<dbReference type="CDD" id="cd04333">
    <property type="entry name" value="ProX_deacylase"/>
    <property type="match status" value="1"/>
</dbReference>
<organism evidence="2 3">
    <name type="scientific">Megasphaera hominis</name>
    <dbReference type="NCBI Taxonomy" id="159836"/>
    <lineage>
        <taxon>Bacteria</taxon>
        <taxon>Bacillati</taxon>
        <taxon>Bacillota</taxon>
        <taxon>Negativicutes</taxon>
        <taxon>Veillonellales</taxon>
        <taxon>Veillonellaceae</taxon>
        <taxon>Megasphaera</taxon>
    </lineage>
</organism>
<dbReference type="InterPro" id="IPR036754">
    <property type="entry name" value="YbaK/aa-tRNA-synt-asso_dom_sf"/>
</dbReference>
<keyword evidence="3" id="KW-1185">Reference proteome</keyword>
<accession>A0ABR6VI08</accession>
<comment type="caution">
    <text evidence="2">The sequence shown here is derived from an EMBL/GenBank/DDBJ whole genome shotgun (WGS) entry which is preliminary data.</text>
</comment>
<dbReference type="SUPFAM" id="SSF55826">
    <property type="entry name" value="YbaK/ProRS associated domain"/>
    <property type="match status" value="1"/>
</dbReference>
<evidence type="ECO:0000313" key="3">
    <source>
        <dbReference type="Proteomes" id="UP000606870"/>
    </source>
</evidence>
<feature type="domain" description="YbaK/aminoacyl-tRNA synthetase-associated" evidence="1">
    <location>
        <begin position="24"/>
        <end position="141"/>
    </location>
</feature>
<reference evidence="2 3" key="1">
    <citation type="submission" date="2020-08" db="EMBL/GenBank/DDBJ databases">
        <authorList>
            <person name="Liu C."/>
            <person name="Sun Q."/>
        </authorList>
    </citation>
    <scope>NUCLEOTIDE SEQUENCE [LARGE SCALE GENOMIC DNA]</scope>
    <source>
        <strain evidence="2 3">NSJ-59</strain>
    </source>
</reference>
<protein>
    <submittedName>
        <fullName evidence="2">YbaK/EbsC family protein</fullName>
    </submittedName>
</protein>
<evidence type="ECO:0000259" key="1">
    <source>
        <dbReference type="Pfam" id="PF04073"/>
    </source>
</evidence>
<dbReference type="EMBL" id="JACOGK010000013">
    <property type="protein sequence ID" value="MBC3536723.1"/>
    <property type="molecule type" value="Genomic_DNA"/>
</dbReference>
<dbReference type="Gene3D" id="3.90.960.10">
    <property type="entry name" value="YbaK/aminoacyl-tRNA synthetase-associated domain"/>
    <property type="match status" value="1"/>
</dbReference>
<dbReference type="Pfam" id="PF04073">
    <property type="entry name" value="tRNA_edit"/>
    <property type="match status" value="1"/>
</dbReference>
<dbReference type="PANTHER" id="PTHR30411:SF1">
    <property type="entry name" value="CYTOPLASMIC PROTEIN"/>
    <property type="match status" value="1"/>
</dbReference>